<dbReference type="SUPFAM" id="SSF55200">
    <property type="entry name" value="Translation initiation factor IF3, C-terminal domain"/>
    <property type="match status" value="1"/>
</dbReference>
<gene>
    <name evidence="5" type="ORF">BDV98DRAFT_522544</name>
</gene>
<dbReference type="GO" id="GO:0005739">
    <property type="term" value="C:mitochondrion"/>
    <property type="evidence" value="ECO:0007669"/>
    <property type="project" value="TreeGrafter"/>
</dbReference>
<dbReference type="Proteomes" id="UP000305067">
    <property type="component" value="Unassembled WGS sequence"/>
</dbReference>
<protein>
    <recommendedName>
        <fullName evidence="7">Translation initiation factor 3 N-terminal domain-containing protein</fullName>
    </recommendedName>
</protein>
<evidence type="ECO:0000313" key="6">
    <source>
        <dbReference type="Proteomes" id="UP000305067"/>
    </source>
</evidence>
<accession>A0A5C3QVV1</accession>
<dbReference type="STRING" id="1884261.A0A5C3QVV1"/>
<evidence type="ECO:0000256" key="1">
    <source>
        <dbReference type="ARBA" id="ARBA00005439"/>
    </source>
</evidence>
<keyword evidence="3" id="KW-0648">Protein biosynthesis</keyword>
<sequence>MLPFFPLSRHHLCRRVQCALHKPFSSHSQLALASRTRSYHNTSALRSQAAPGTTARLQNGHGGEKPALMTGKNTQYVDEQIPYDTVSLVNRETHKLDAPTSLKSLIEWARSLGEEDTTEASKGNKRHKRETFYLQLMGHDPPVVKLVSKTEAFKHKRQGEKQQRAAEKRNITKEIQLTWGVAEGDWKHKANKVRVELAKGNRVDIVFAAKSGKAKPPTPEEMRAVETKMAEELSDVGFRWKDTEFTKTIMVLHIRNVDALPQNKKASLSTKPAASTSPS</sequence>
<comment type="similarity">
    <text evidence="1">Belongs to the IF-3 family.</text>
</comment>
<dbReference type="AlphaFoldDB" id="A0A5C3QVV1"/>
<dbReference type="Gene3D" id="3.30.110.10">
    <property type="entry name" value="Translation initiation factor 3 (IF-3), C-terminal domain"/>
    <property type="match status" value="1"/>
</dbReference>
<dbReference type="InterPro" id="IPR001288">
    <property type="entry name" value="Translation_initiation_fac_3"/>
</dbReference>
<evidence type="ECO:0008006" key="7">
    <source>
        <dbReference type="Google" id="ProtNLM"/>
    </source>
</evidence>
<dbReference type="InterPro" id="IPR036788">
    <property type="entry name" value="T_IF-3_C_sf"/>
</dbReference>
<dbReference type="OrthoDB" id="21573at2759"/>
<keyword evidence="2" id="KW-0396">Initiation factor</keyword>
<proteinExistence type="inferred from homology"/>
<reference evidence="5 6" key="1">
    <citation type="journal article" date="2019" name="Nat. Ecol. Evol.">
        <title>Megaphylogeny resolves global patterns of mushroom evolution.</title>
        <authorList>
            <person name="Varga T."/>
            <person name="Krizsan K."/>
            <person name="Foldi C."/>
            <person name="Dima B."/>
            <person name="Sanchez-Garcia M."/>
            <person name="Sanchez-Ramirez S."/>
            <person name="Szollosi G.J."/>
            <person name="Szarkandi J.G."/>
            <person name="Papp V."/>
            <person name="Albert L."/>
            <person name="Andreopoulos W."/>
            <person name="Angelini C."/>
            <person name="Antonin V."/>
            <person name="Barry K.W."/>
            <person name="Bougher N.L."/>
            <person name="Buchanan P."/>
            <person name="Buyck B."/>
            <person name="Bense V."/>
            <person name="Catcheside P."/>
            <person name="Chovatia M."/>
            <person name="Cooper J."/>
            <person name="Damon W."/>
            <person name="Desjardin D."/>
            <person name="Finy P."/>
            <person name="Geml J."/>
            <person name="Haridas S."/>
            <person name="Hughes K."/>
            <person name="Justo A."/>
            <person name="Karasinski D."/>
            <person name="Kautmanova I."/>
            <person name="Kiss B."/>
            <person name="Kocsube S."/>
            <person name="Kotiranta H."/>
            <person name="LaButti K.M."/>
            <person name="Lechner B.E."/>
            <person name="Liimatainen K."/>
            <person name="Lipzen A."/>
            <person name="Lukacs Z."/>
            <person name="Mihaltcheva S."/>
            <person name="Morgado L.N."/>
            <person name="Niskanen T."/>
            <person name="Noordeloos M.E."/>
            <person name="Ohm R.A."/>
            <person name="Ortiz-Santana B."/>
            <person name="Ovrebo C."/>
            <person name="Racz N."/>
            <person name="Riley R."/>
            <person name="Savchenko A."/>
            <person name="Shiryaev A."/>
            <person name="Soop K."/>
            <person name="Spirin V."/>
            <person name="Szebenyi C."/>
            <person name="Tomsovsky M."/>
            <person name="Tulloss R.E."/>
            <person name="Uehling J."/>
            <person name="Grigoriev I.V."/>
            <person name="Vagvolgyi C."/>
            <person name="Papp T."/>
            <person name="Martin F.M."/>
            <person name="Miettinen O."/>
            <person name="Hibbett D.S."/>
            <person name="Nagy L.G."/>
        </authorList>
    </citation>
    <scope>NUCLEOTIDE SEQUENCE [LARGE SCALE GENOMIC DNA]</scope>
    <source>
        <strain evidence="5 6">CBS 309.79</strain>
    </source>
</reference>
<name>A0A5C3QVV1_9AGAR</name>
<evidence type="ECO:0000313" key="5">
    <source>
        <dbReference type="EMBL" id="TFL05457.1"/>
    </source>
</evidence>
<dbReference type="PANTHER" id="PTHR10938:SF0">
    <property type="entry name" value="TRANSLATION INITIATION FACTOR IF-3, MITOCHONDRIAL"/>
    <property type="match status" value="1"/>
</dbReference>
<evidence type="ECO:0000256" key="3">
    <source>
        <dbReference type="ARBA" id="ARBA00022917"/>
    </source>
</evidence>
<dbReference type="EMBL" id="ML178816">
    <property type="protein sequence ID" value="TFL05457.1"/>
    <property type="molecule type" value="Genomic_DNA"/>
</dbReference>
<organism evidence="5 6">
    <name type="scientific">Pterulicium gracile</name>
    <dbReference type="NCBI Taxonomy" id="1884261"/>
    <lineage>
        <taxon>Eukaryota</taxon>
        <taxon>Fungi</taxon>
        <taxon>Dikarya</taxon>
        <taxon>Basidiomycota</taxon>
        <taxon>Agaricomycotina</taxon>
        <taxon>Agaricomycetes</taxon>
        <taxon>Agaricomycetidae</taxon>
        <taxon>Agaricales</taxon>
        <taxon>Pleurotineae</taxon>
        <taxon>Pterulaceae</taxon>
        <taxon>Pterulicium</taxon>
    </lineage>
</organism>
<dbReference type="GO" id="GO:0003743">
    <property type="term" value="F:translation initiation factor activity"/>
    <property type="evidence" value="ECO:0007669"/>
    <property type="project" value="UniProtKB-KW"/>
</dbReference>
<keyword evidence="6" id="KW-1185">Reference proteome</keyword>
<dbReference type="GO" id="GO:0032790">
    <property type="term" value="P:ribosome disassembly"/>
    <property type="evidence" value="ECO:0007669"/>
    <property type="project" value="TreeGrafter"/>
</dbReference>
<feature type="region of interest" description="Disordered" evidence="4">
    <location>
        <begin position="39"/>
        <end position="69"/>
    </location>
</feature>
<dbReference type="GO" id="GO:0043022">
    <property type="term" value="F:ribosome binding"/>
    <property type="evidence" value="ECO:0007669"/>
    <property type="project" value="TreeGrafter"/>
</dbReference>
<dbReference type="PANTHER" id="PTHR10938">
    <property type="entry name" value="TRANSLATION INITIATION FACTOR IF-3"/>
    <property type="match status" value="1"/>
</dbReference>
<evidence type="ECO:0000256" key="2">
    <source>
        <dbReference type="ARBA" id="ARBA00022540"/>
    </source>
</evidence>
<dbReference type="GO" id="GO:0070124">
    <property type="term" value="P:mitochondrial translational initiation"/>
    <property type="evidence" value="ECO:0007669"/>
    <property type="project" value="TreeGrafter"/>
</dbReference>
<evidence type="ECO:0000256" key="4">
    <source>
        <dbReference type="SAM" id="MobiDB-lite"/>
    </source>
</evidence>